<dbReference type="GO" id="GO:0004721">
    <property type="term" value="F:phosphoprotein phosphatase activity"/>
    <property type="evidence" value="ECO:0007669"/>
    <property type="project" value="UniProtKB-KW"/>
</dbReference>
<feature type="domain" description="Tyrosine specific protein phosphatases" evidence="3">
    <location>
        <begin position="107"/>
        <end position="177"/>
    </location>
</feature>
<name>A0A0L0DUF3_THETB</name>
<dbReference type="InterPro" id="IPR000387">
    <property type="entry name" value="Tyr_Pase_dom"/>
</dbReference>
<keyword evidence="5" id="KW-1185">Reference proteome</keyword>
<dbReference type="PROSITE" id="PS50056">
    <property type="entry name" value="TYR_PHOSPHATASE_2"/>
    <property type="match status" value="1"/>
</dbReference>
<dbReference type="AlphaFoldDB" id="A0A0L0DUF3"/>
<evidence type="ECO:0000313" key="5">
    <source>
        <dbReference type="Proteomes" id="UP000054408"/>
    </source>
</evidence>
<feature type="signal peptide" evidence="2">
    <location>
        <begin position="1"/>
        <end position="25"/>
    </location>
</feature>
<dbReference type="PANTHER" id="PTHR10159">
    <property type="entry name" value="DUAL SPECIFICITY PROTEIN PHOSPHATASE"/>
    <property type="match status" value="1"/>
</dbReference>
<dbReference type="SUPFAM" id="SSF52799">
    <property type="entry name" value="(Phosphotyrosine protein) phosphatases II"/>
    <property type="match status" value="1"/>
</dbReference>
<keyword evidence="1" id="KW-0904">Protein phosphatase</keyword>
<dbReference type="EMBL" id="GL349509">
    <property type="protein sequence ID" value="KNC55905.1"/>
    <property type="molecule type" value="Genomic_DNA"/>
</dbReference>
<keyword evidence="1" id="KW-0378">Hydrolase</keyword>
<gene>
    <name evidence="4" type="ORF">AMSG_11371</name>
</gene>
<dbReference type="GeneID" id="25569347"/>
<dbReference type="Gene3D" id="3.90.190.10">
    <property type="entry name" value="Protein tyrosine phosphatase superfamily"/>
    <property type="match status" value="1"/>
</dbReference>
<dbReference type="InterPro" id="IPR029021">
    <property type="entry name" value="Prot-tyrosine_phosphatase-like"/>
</dbReference>
<proteinExistence type="predicted"/>
<protein>
    <submittedName>
        <fullName evidence="4">Dual specificity protein phosphatase</fullName>
    </submittedName>
</protein>
<dbReference type="RefSeq" id="XP_013752724.1">
    <property type="nucleotide sequence ID" value="XM_013897270.1"/>
</dbReference>
<dbReference type="OrthoDB" id="253091at2759"/>
<keyword evidence="2" id="KW-0732">Signal</keyword>
<dbReference type="GO" id="GO:0005737">
    <property type="term" value="C:cytoplasm"/>
    <property type="evidence" value="ECO:0007669"/>
    <property type="project" value="TreeGrafter"/>
</dbReference>
<dbReference type="Proteomes" id="UP000054408">
    <property type="component" value="Unassembled WGS sequence"/>
</dbReference>
<dbReference type="InterPro" id="IPR020422">
    <property type="entry name" value="TYR_PHOSPHATASE_DUAL_dom"/>
</dbReference>
<evidence type="ECO:0000259" key="3">
    <source>
        <dbReference type="PROSITE" id="PS50056"/>
    </source>
</evidence>
<organism evidence="4 5">
    <name type="scientific">Thecamonas trahens ATCC 50062</name>
    <dbReference type="NCBI Taxonomy" id="461836"/>
    <lineage>
        <taxon>Eukaryota</taxon>
        <taxon>Apusozoa</taxon>
        <taxon>Apusomonadida</taxon>
        <taxon>Apusomonadidae</taxon>
        <taxon>Thecamonas</taxon>
    </lineage>
</organism>
<evidence type="ECO:0000256" key="2">
    <source>
        <dbReference type="SAM" id="SignalP"/>
    </source>
</evidence>
<dbReference type="CDD" id="cd14498">
    <property type="entry name" value="DSP"/>
    <property type="match status" value="1"/>
</dbReference>
<accession>A0A0L0DUF3</accession>
<sequence>MTHASGLPLLAVLMLMAVAATPCAGVAPMSRITDRLWVGNQHAAGNLTLLTEIGITGVVNVAWDLDIMYPASEYVGSLAEDNAHLKLEYAKVGLVDGEGNANVTLAAAVFQVAQIMTKRTLETKDAHTYPNPPQRILLHCHSGMSRSVTIAALYLRYTDPVTYPDFAAALSYVKAARGISTDPAPALVALATAMSPHDIFAPFGGLPQ</sequence>
<dbReference type="SMART" id="SM00195">
    <property type="entry name" value="DSPc"/>
    <property type="match status" value="1"/>
</dbReference>
<dbReference type="PANTHER" id="PTHR10159:SF519">
    <property type="entry name" value="DUAL SPECIFICITY PROTEIN PHOSPHATASE MPK3"/>
    <property type="match status" value="1"/>
</dbReference>
<reference evidence="4 5" key="1">
    <citation type="submission" date="2010-05" db="EMBL/GenBank/DDBJ databases">
        <title>The Genome Sequence of Thecamonas trahens ATCC 50062.</title>
        <authorList>
            <consortium name="The Broad Institute Genome Sequencing Platform"/>
            <person name="Russ C."/>
            <person name="Cuomo C."/>
            <person name="Shea T."/>
            <person name="Young S.K."/>
            <person name="Zeng Q."/>
            <person name="Koehrsen M."/>
            <person name="Haas B."/>
            <person name="Borodovsky M."/>
            <person name="Guigo R."/>
            <person name="Alvarado L."/>
            <person name="Berlin A."/>
            <person name="Bochicchio J."/>
            <person name="Borenstein D."/>
            <person name="Chapman S."/>
            <person name="Chen Z."/>
            <person name="Freedman E."/>
            <person name="Gellesch M."/>
            <person name="Goldberg J."/>
            <person name="Griggs A."/>
            <person name="Gujja S."/>
            <person name="Heilman E."/>
            <person name="Heiman D."/>
            <person name="Hepburn T."/>
            <person name="Howarth C."/>
            <person name="Jen D."/>
            <person name="Larson L."/>
            <person name="Mehta T."/>
            <person name="Park D."/>
            <person name="Pearson M."/>
            <person name="Roberts A."/>
            <person name="Saif S."/>
            <person name="Shenoy N."/>
            <person name="Sisk P."/>
            <person name="Stolte C."/>
            <person name="Sykes S."/>
            <person name="Thomson T."/>
            <person name="Walk T."/>
            <person name="White J."/>
            <person name="Yandava C."/>
            <person name="Burger G."/>
            <person name="Gray M.W."/>
            <person name="Holland P.W.H."/>
            <person name="King N."/>
            <person name="Lang F.B.F."/>
            <person name="Roger A.J."/>
            <person name="Ruiz-Trillo I."/>
            <person name="Lander E."/>
            <person name="Nusbaum C."/>
        </authorList>
    </citation>
    <scope>NUCLEOTIDE SEQUENCE [LARGE SCALE GENOMIC DNA]</scope>
    <source>
        <strain evidence="4 5">ATCC 50062</strain>
    </source>
</reference>
<feature type="chain" id="PRO_5005537462" evidence="2">
    <location>
        <begin position="26"/>
        <end position="208"/>
    </location>
</feature>
<evidence type="ECO:0000256" key="1">
    <source>
        <dbReference type="ARBA" id="ARBA00022912"/>
    </source>
</evidence>
<evidence type="ECO:0000313" key="4">
    <source>
        <dbReference type="EMBL" id="KNC55905.1"/>
    </source>
</evidence>
<dbReference type="GO" id="GO:0043409">
    <property type="term" value="P:negative regulation of MAPK cascade"/>
    <property type="evidence" value="ECO:0007669"/>
    <property type="project" value="TreeGrafter"/>
</dbReference>